<dbReference type="GO" id="GO:0051287">
    <property type="term" value="F:NAD binding"/>
    <property type="evidence" value="ECO:0007669"/>
    <property type="project" value="InterPro"/>
</dbReference>
<feature type="domain" description="3-hydroxyisobutyrate dehydrogenase-like NAD-binding" evidence="5">
    <location>
        <begin position="167"/>
        <end position="281"/>
    </location>
</feature>
<evidence type="ECO:0000259" key="4">
    <source>
        <dbReference type="Pfam" id="PF03446"/>
    </source>
</evidence>
<evidence type="ECO:0000256" key="3">
    <source>
        <dbReference type="PIRSR" id="PIRSR000103-1"/>
    </source>
</evidence>
<reference evidence="6 7" key="1">
    <citation type="submission" date="2016-10" db="EMBL/GenBank/DDBJ databases">
        <authorList>
            <person name="de Groot N.N."/>
        </authorList>
    </citation>
    <scope>NUCLEOTIDE SEQUENCE [LARGE SCALE GENOMIC DNA]</scope>
    <source>
        <strain evidence="6 7">DSM 19938</strain>
    </source>
</reference>
<dbReference type="Gene3D" id="1.10.1040.10">
    <property type="entry name" value="N-(1-d-carboxylethyl)-l-norvaline Dehydrogenase, domain 2"/>
    <property type="match status" value="1"/>
</dbReference>
<feature type="domain" description="6-phosphogluconate dehydrogenase NADP-binding" evidence="4">
    <location>
        <begin position="5"/>
        <end position="162"/>
    </location>
</feature>
<protein>
    <submittedName>
        <fullName evidence="6">3-hydroxyisobutyrate dehydrogenase</fullName>
    </submittedName>
</protein>
<gene>
    <name evidence="6" type="ORF">SAMN04487995_3924</name>
</gene>
<keyword evidence="1" id="KW-0560">Oxidoreductase</keyword>
<evidence type="ECO:0000313" key="7">
    <source>
        <dbReference type="Proteomes" id="UP000199532"/>
    </source>
</evidence>
<dbReference type="Proteomes" id="UP000199532">
    <property type="component" value="Unassembled WGS sequence"/>
</dbReference>
<dbReference type="InterPro" id="IPR029154">
    <property type="entry name" value="HIBADH-like_NADP-bd"/>
</dbReference>
<dbReference type="GO" id="GO:0016491">
    <property type="term" value="F:oxidoreductase activity"/>
    <property type="evidence" value="ECO:0007669"/>
    <property type="project" value="UniProtKB-KW"/>
</dbReference>
<dbReference type="GO" id="GO:0050661">
    <property type="term" value="F:NADP binding"/>
    <property type="evidence" value="ECO:0007669"/>
    <property type="project" value="InterPro"/>
</dbReference>
<organism evidence="6 7">
    <name type="scientific">Dyadobacter koreensis</name>
    <dbReference type="NCBI Taxonomy" id="408657"/>
    <lineage>
        <taxon>Bacteria</taxon>
        <taxon>Pseudomonadati</taxon>
        <taxon>Bacteroidota</taxon>
        <taxon>Cytophagia</taxon>
        <taxon>Cytophagales</taxon>
        <taxon>Spirosomataceae</taxon>
        <taxon>Dyadobacter</taxon>
    </lineage>
</organism>
<accession>A0A1H6XSK8</accession>
<dbReference type="STRING" id="408657.SAMN04487995_3924"/>
<name>A0A1H6XSK8_9BACT</name>
<keyword evidence="2" id="KW-0520">NAD</keyword>
<evidence type="ECO:0000259" key="5">
    <source>
        <dbReference type="Pfam" id="PF14833"/>
    </source>
</evidence>
<feature type="active site" evidence="3">
    <location>
        <position position="173"/>
    </location>
</feature>
<dbReference type="PANTHER" id="PTHR43580:SF2">
    <property type="entry name" value="CYTOKINE-LIKE NUCLEAR FACTOR N-PAC"/>
    <property type="match status" value="1"/>
</dbReference>
<dbReference type="InterPro" id="IPR013328">
    <property type="entry name" value="6PGD_dom2"/>
</dbReference>
<sequence>MSTIKIGWIGLGKMGVPMAENLIKSGLPVSVYNRNKAKEEELLAKGAQTAPSPAALIEQSDVVIVMVSDDRAIHAVFLGEDGLLSAKTSGKTIINMSTVSSAISREMSILCSNQNNHYLDAPVSGSVKQAESAQLVIMVGGEENVYENVKEILEKLGKLTLLVGGAGAGNAAKLAVNSMIGFYTQGLSEAILFAKKNDIKIDDFLTIINNGALANVYTKTKGDAILNNNFEPAFYLKHIYKDLGLARDQGLDTPLGEAAYESFRQAEKTLGDEDLIAIIKHLDSSK</sequence>
<dbReference type="PIRSF" id="PIRSF000103">
    <property type="entry name" value="HIBADH"/>
    <property type="match status" value="1"/>
</dbReference>
<proteinExistence type="predicted"/>
<dbReference type="AlphaFoldDB" id="A0A1H6XSK8"/>
<dbReference type="Pfam" id="PF03446">
    <property type="entry name" value="NAD_binding_2"/>
    <property type="match status" value="1"/>
</dbReference>
<dbReference type="PANTHER" id="PTHR43580">
    <property type="entry name" value="OXIDOREDUCTASE GLYR1-RELATED"/>
    <property type="match status" value="1"/>
</dbReference>
<dbReference type="Gene3D" id="3.40.50.720">
    <property type="entry name" value="NAD(P)-binding Rossmann-like Domain"/>
    <property type="match status" value="1"/>
</dbReference>
<dbReference type="EMBL" id="FNXY01000006">
    <property type="protein sequence ID" value="SEJ27850.1"/>
    <property type="molecule type" value="Genomic_DNA"/>
</dbReference>
<dbReference type="InterPro" id="IPR036291">
    <property type="entry name" value="NAD(P)-bd_dom_sf"/>
</dbReference>
<dbReference type="Pfam" id="PF14833">
    <property type="entry name" value="NAD_binding_11"/>
    <property type="match status" value="1"/>
</dbReference>
<dbReference type="InterPro" id="IPR051265">
    <property type="entry name" value="HIBADH-related_NP60_sf"/>
</dbReference>
<dbReference type="SUPFAM" id="SSF51735">
    <property type="entry name" value="NAD(P)-binding Rossmann-fold domains"/>
    <property type="match status" value="1"/>
</dbReference>
<dbReference type="InterPro" id="IPR008927">
    <property type="entry name" value="6-PGluconate_DH-like_C_sf"/>
</dbReference>
<evidence type="ECO:0000256" key="1">
    <source>
        <dbReference type="ARBA" id="ARBA00023002"/>
    </source>
</evidence>
<dbReference type="SUPFAM" id="SSF48179">
    <property type="entry name" value="6-phosphogluconate dehydrogenase C-terminal domain-like"/>
    <property type="match status" value="1"/>
</dbReference>
<dbReference type="InterPro" id="IPR006115">
    <property type="entry name" value="6PGDH_NADP-bd"/>
</dbReference>
<evidence type="ECO:0000313" key="6">
    <source>
        <dbReference type="EMBL" id="SEJ27850.1"/>
    </source>
</evidence>
<keyword evidence="7" id="KW-1185">Reference proteome</keyword>
<dbReference type="InterPro" id="IPR015815">
    <property type="entry name" value="HIBADH-related"/>
</dbReference>
<evidence type="ECO:0000256" key="2">
    <source>
        <dbReference type="ARBA" id="ARBA00023027"/>
    </source>
</evidence>
<dbReference type="OrthoDB" id="9786703at2"/>